<dbReference type="AlphaFoldDB" id="A0A6J5ZHG6"/>
<reference evidence="3" key="1">
    <citation type="submission" date="2020-05" db="EMBL/GenBank/DDBJ databases">
        <authorList>
            <person name="Chiriac C."/>
            <person name="Salcher M."/>
            <person name="Ghai R."/>
            <person name="Kavagutti S V."/>
        </authorList>
    </citation>
    <scope>NUCLEOTIDE SEQUENCE</scope>
</reference>
<evidence type="ECO:0000313" key="3">
    <source>
        <dbReference type="EMBL" id="CAB4339093.1"/>
    </source>
</evidence>
<keyword evidence="1" id="KW-0560">Oxidoreductase</keyword>
<dbReference type="PANTHER" id="PTHR13847:SF287">
    <property type="entry name" value="FAD-DEPENDENT OXIDOREDUCTASE DOMAIN-CONTAINING PROTEIN 1"/>
    <property type="match status" value="1"/>
</dbReference>
<evidence type="ECO:0000256" key="1">
    <source>
        <dbReference type="ARBA" id="ARBA00023002"/>
    </source>
</evidence>
<dbReference type="GO" id="GO:0005737">
    <property type="term" value="C:cytoplasm"/>
    <property type="evidence" value="ECO:0007669"/>
    <property type="project" value="TreeGrafter"/>
</dbReference>
<dbReference type="Pfam" id="PF01266">
    <property type="entry name" value="DAO"/>
    <property type="match status" value="1"/>
</dbReference>
<dbReference type="GO" id="GO:0016491">
    <property type="term" value="F:oxidoreductase activity"/>
    <property type="evidence" value="ECO:0007669"/>
    <property type="project" value="UniProtKB-KW"/>
</dbReference>
<dbReference type="EMBL" id="CAESAJ010000081">
    <property type="protein sequence ID" value="CAB4339093.1"/>
    <property type="molecule type" value="Genomic_DNA"/>
</dbReference>
<sequence length="384" mass="42164">MTNQARSGQLSVVVIGAGIMGASTAYHLALRGVKVTVLEQFESPAEGSTGRSFASVRAQWSDDLNISISWNSIQTYRDFERLHGVDVGYRPTGYMYLVGEAAWESQLEHVKLQQSFGVPVEILSIEQAQEKTPFEPDGVAGITWGSADGVVDPYLVTNAYLQLAKNLGVEVALRSKVTDIAKTENGWKVSARDNIYEADFIVNCAGGWSSEIAGLVDLDVPVHHVRRNIYSTAPNSTPVHPMTIDLSSGFYLRSEGERLLFGMSKHDEPLGYNTSVDWEWMETVLEVGGQRYPWLLDAPIDPSGAWAGTYEISPDHFPILGALPEEPNWINACGFSGHGVMQAPYIGLLIAEEVVDGKAHSIDIEPLRINRLRDGVLRSETMVL</sequence>
<name>A0A6J5ZHG6_9ZZZZ</name>
<dbReference type="Gene3D" id="3.50.50.60">
    <property type="entry name" value="FAD/NAD(P)-binding domain"/>
    <property type="match status" value="1"/>
</dbReference>
<evidence type="ECO:0000259" key="2">
    <source>
        <dbReference type="Pfam" id="PF01266"/>
    </source>
</evidence>
<feature type="domain" description="FAD dependent oxidoreductase" evidence="2">
    <location>
        <begin position="12"/>
        <end position="352"/>
    </location>
</feature>
<protein>
    <submittedName>
        <fullName evidence="3">Unannotated protein</fullName>
    </submittedName>
</protein>
<proteinExistence type="predicted"/>
<dbReference type="PANTHER" id="PTHR13847">
    <property type="entry name" value="SARCOSINE DEHYDROGENASE-RELATED"/>
    <property type="match status" value="1"/>
</dbReference>
<gene>
    <name evidence="3" type="ORF">UFOPK3770_00805</name>
</gene>
<accession>A0A6J5ZHG6</accession>
<dbReference type="Gene3D" id="3.30.9.10">
    <property type="entry name" value="D-Amino Acid Oxidase, subunit A, domain 2"/>
    <property type="match status" value="1"/>
</dbReference>
<dbReference type="InterPro" id="IPR036188">
    <property type="entry name" value="FAD/NAD-bd_sf"/>
</dbReference>
<dbReference type="InterPro" id="IPR006076">
    <property type="entry name" value="FAD-dep_OxRdtase"/>
</dbReference>
<organism evidence="3">
    <name type="scientific">freshwater metagenome</name>
    <dbReference type="NCBI Taxonomy" id="449393"/>
    <lineage>
        <taxon>unclassified sequences</taxon>
        <taxon>metagenomes</taxon>
        <taxon>ecological metagenomes</taxon>
    </lineage>
</organism>
<dbReference type="SUPFAM" id="SSF51905">
    <property type="entry name" value="FAD/NAD(P)-binding domain"/>
    <property type="match status" value="1"/>
</dbReference>